<dbReference type="AlphaFoldDB" id="A0A1N7Q2T8"/>
<dbReference type="RefSeq" id="WP_076503091.1">
    <property type="nucleotide sequence ID" value="NZ_FTOP01000026.1"/>
</dbReference>
<accession>A0A1N7Q2T8</accession>
<evidence type="ECO:0000313" key="1">
    <source>
        <dbReference type="EMBL" id="SIT17156.1"/>
    </source>
</evidence>
<proteinExistence type="predicted"/>
<protein>
    <submittedName>
        <fullName evidence="1">Type I secretion C-terminal target domain (VC_A0849 subclass)</fullName>
    </submittedName>
</protein>
<reference evidence="2" key="1">
    <citation type="submission" date="2017-01" db="EMBL/GenBank/DDBJ databases">
        <authorList>
            <person name="Varghese N."/>
            <person name="Submissions S."/>
        </authorList>
    </citation>
    <scope>NUCLEOTIDE SEQUENCE [LARGE SCALE GENOMIC DNA]</scope>
    <source>
        <strain evidence="2">DSM 46698</strain>
    </source>
</reference>
<evidence type="ECO:0000313" key="2">
    <source>
        <dbReference type="Proteomes" id="UP000186026"/>
    </source>
</evidence>
<dbReference type="EMBL" id="FTOP01000026">
    <property type="protein sequence ID" value="SIT17156.1"/>
    <property type="molecule type" value="Genomic_DNA"/>
</dbReference>
<name>A0A1N7Q2T8_9BACT</name>
<gene>
    <name evidence="1" type="ORF">SAMN05421761_12616</name>
</gene>
<dbReference type="STRING" id="529505.SAMN05421761_12616"/>
<keyword evidence="2" id="KW-1185">Reference proteome</keyword>
<sequence>MSDSNHKLYLGMFSFQLKKRGTSDSEKISINDFLSQAYPEVENKFQDGFAEEIISLFEKKTFKNKKETHGGTLEEKSIASVNRYFDIVIDGGLTGIQQFIVDTDGSKQTVQKEKIIGLKFYARFWMPAGGKTGYLFIQRYNSLSIKPLFDEIINATLLNHGFILAGKYNSLQATTTKKRLELFLKNSSIRDVTVISKNSNHDTGSGDAQTVTVKLKNIKVSNEEKIIDKKVVSDALKNHGFTLGNREYEMTATYESKIDGKKEEEKTTKLGASDDTINIIPNILLPNHCVDENGYPDFSQLKQFVDREIKQIKIESKI</sequence>
<dbReference type="OrthoDB" id="9853426at2"/>
<dbReference type="Proteomes" id="UP000186026">
    <property type="component" value="Unassembled WGS sequence"/>
</dbReference>
<organism evidence="1 2">
    <name type="scientific">Belliella pelovolcani</name>
    <dbReference type="NCBI Taxonomy" id="529505"/>
    <lineage>
        <taxon>Bacteria</taxon>
        <taxon>Pseudomonadati</taxon>
        <taxon>Bacteroidota</taxon>
        <taxon>Cytophagia</taxon>
        <taxon>Cytophagales</taxon>
        <taxon>Cyclobacteriaceae</taxon>
        <taxon>Belliella</taxon>
    </lineage>
</organism>